<evidence type="ECO:0000256" key="11">
    <source>
        <dbReference type="PIRSR" id="PIRSR602401-1"/>
    </source>
</evidence>
<evidence type="ECO:0000256" key="12">
    <source>
        <dbReference type="RuleBase" id="RU000461"/>
    </source>
</evidence>
<evidence type="ECO:0008006" key="16">
    <source>
        <dbReference type="Google" id="ProtNLM"/>
    </source>
</evidence>
<evidence type="ECO:0000256" key="13">
    <source>
        <dbReference type="SAM" id="Phobius"/>
    </source>
</evidence>
<evidence type="ECO:0000313" key="15">
    <source>
        <dbReference type="Proteomes" id="UP001293593"/>
    </source>
</evidence>
<evidence type="ECO:0000256" key="4">
    <source>
        <dbReference type="ARBA" id="ARBA00022692"/>
    </source>
</evidence>
<evidence type="ECO:0000256" key="6">
    <source>
        <dbReference type="ARBA" id="ARBA00022989"/>
    </source>
</evidence>
<dbReference type="InterPro" id="IPR036396">
    <property type="entry name" value="Cyt_P450_sf"/>
</dbReference>
<dbReference type="GO" id="GO:0020037">
    <property type="term" value="F:heme binding"/>
    <property type="evidence" value="ECO:0007669"/>
    <property type="project" value="InterPro"/>
</dbReference>
<keyword evidence="9 12" id="KW-0503">Monooxygenase</keyword>
<evidence type="ECO:0000256" key="10">
    <source>
        <dbReference type="ARBA" id="ARBA00023136"/>
    </source>
</evidence>
<dbReference type="SUPFAM" id="SSF48264">
    <property type="entry name" value="Cytochrome P450"/>
    <property type="match status" value="1"/>
</dbReference>
<evidence type="ECO:0000313" key="14">
    <source>
        <dbReference type="EMBL" id="KAK4285812.1"/>
    </source>
</evidence>
<evidence type="ECO:0000256" key="8">
    <source>
        <dbReference type="ARBA" id="ARBA00023004"/>
    </source>
</evidence>
<dbReference type="GO" id="GO:0004497">
    <property type="term" value="F:monooxygenase activity"/>
    <property type="evidence" value="ECO:0007669"/>
    <property type="project" value="UniProtKB-KW"/>
</dbReference>
<evidence type="ECO:0000256" key="2">
    <source>
        <dbReference type="ARBA" id="ARBA00010617"/>
    </source>
</evidence>
<keyword evidence="3 11" id="KW-0349">Heme</keyword>
<proteinExistence type="inferred from homology"/>
<dbReference type="InterPro" id="IPR002401">
    <property type="entry name" value="Cyt_P450_E_grp-I"/>
</dbReference>
<evidence type="ECO:0000256" key="9">
    <source>
        <dbReference type="ARBA" id="ARBA00023033"/>
    </source>
</evidence>
<dbReference type="InterPro" id="IPR001128">
    <property type="entry name" value="Cyt_P450"/>
</dbReference>
<sequence length="525" mass="60498">MEASKATKEIGVPVAVLVLIWAAWKVVNWLWLRPKKLERLLRKQGLQGTPYTFLTGDSTKMFNMRKQAKTKPMNLSHDIIPRASSFFNHIVNQYGKNPFMWIGASPRIIITDPVLLKDVMNKIYDFTKPDQNPLFKLLTTGVANYNGDQWAKHRRIINPAFNVEKLKIMLPTFYKSINDMVDKWEKMLSSHGGSCEIDVWPFLQNVTCDVISRTAFGSSYEEGKRIFELLKEQARLIVKVFFKLYIPGYRFLPTSEKKRMKRNDKDIKASLKGIINKREKAMEAGEASKDDLLGILLESNHKEIEEHGNSKDDGMSIQDVMEECKIFYFAGQETTSVLLVWTMVLLSRYSEWQKRAREEVLQVFGNQIPDFNGLNHLKIVTMILYEVLRLYPPVLTLTRAVPRDMKLGQLTIPKEVLLTLPIGLIQHDRELWGDDAKEFKPERFSEGVLKATKGQLSFFPFGWGPRICIGQNFAMLEAKMAISMILQRFWFELSPTYVHAPTDEVTLKPQYGAQIVFHKLLPVSV</sequence>
<dbReference type="InterPro" id="IPR050665">
    <property type="entry name" value="Cytochrome_P450_Monooxygen"/>
</dbReference>
<dbReference type="CDD" id="cd20642">
    <property type="entry name" value="CYP72"/>
    <property type="match status" value="1"/>
</dbReference>
<comment type="caution">
    <text evidence="14">The sequence shown here is derived from an EMBL/GenBank/DDBJ whole genome shotgun (WGS) entry which is preliminary data.</text>
</comment>
<keyword evidence="4 13" id="KW-0812">Transmembrane</keyword>
<evidence type="ECO:0000256" key="7">
    <source>
        <dbReference type="ARBA" id="ARBA00023002"/>
    </source>
</evidence>
<evidence type="ECO:0000256" key="1">
    <source>
        <dbReference type="ARBA" id="ARBA00004167"/>
    </source>
</evidence>
<dbReference type="GO" id="GO:0016705">
    <property type="term" value="F:oxidoreductase activity, acting on paired donors, with incorporation or reduction of molecular oxygen"/>
    <property type="evidence" value="ECO:0007669"/>
    <property type="project" value="InterPro"/>
</dbReference>
<feature type="transmembrane region" description="Helical" evidence="13">
    <location>
        <begin position="12"/>
        <end position="32"/>
    </location>
</feature>
<dbReference type="Proteomes" id="UP001293593">
    <property type="component" value="Unassembled WGS sequence"/>
</dbReference>
<protein>
    <recommendedName>
        <fullName evidence="16">Cytochrome P450</fullName>
    </recommendedName>
</protein>
<comment type="similarity">
    <text evidence="2 12">Belongs to the cytochrome P450 family.</text>
</comment>
<keyword evidence="10 13" id="KW-0472">Membrane</keyword>
<keyword evidence="15" id="KW-1185">Reference proteome</keyword>
<organism evidence="14 15">
    <name type="scientific">Acacia crassicarpa</name>
    <name type="common">northern wattle</name>
    <dbReference type="NCBI Taxonomy" id="499986"/>
    <lineage>
        <taxon>Eukaryota</taxon>
        <taxon>Viridiplantae</taxon>
        <taxon>Streptophyta</taxon>
        <taxon>Embryophyta</taxon>
        <taxon>Tracheophyta</taxon>
        <taxon>Spermatophyta</taxon>
        <taxon>Magnoliopsida</taxon>
        <taxon>eudicotyledons</taxon>
        <taxon>Gunneridae</taxon>
        <taxon>Pentapetalae</taxon>
        <taxon>rosids</taxon>
        <taxon>fabids</taxon>
        <taxon>Fabales</taxon>
        <taxon>Fabaceae</taxon>
        <taxon>Caesalpinioideae</taxon>
        <taxon>mimosoid clade</taxon>
        <taxon>Acacieae</taxon>
        <taxon>Acacia</taxon>
    </lineage>
</organism>
<dbReference type="PANTHER" id="PTHR24282">
    <property type="entry name" value="CYTOCHROME P450 FAMILY MEMBER"/>
    <property type="match status" value="1"/>
</dbReference>
<name>A0AAE1THX7_9FABA</name>
<dbReference type="Pfam" id="PF00067">
    <property type="entry name" value="p450"/>
    <property type="match status" value="1"/>
</dbReference>
<keyword evidence="8 11" id="KW-0408">Iron</keyword>
<dbReference type="EMBL" id="JAWXYG010000001">
    <property type="protein sequence ID" value="KAK4285812.1"/>
    <property type="molecule type" value="Genomic_DNA"/>
</dbReference>
<dbReference type="AlphaFoldDB" id="A0AAE1THX7"/>
<reference evidence="14" key="1">
    <citation type="submission" date="2023-10" db="EMBL/GenBank/DDBJ databases">
        <title>Chromosome-level genome of the transformable northern wattle, Acacia crassicarpa.</title>
        <authorList>
            <person name="Massaro I."/>
            <person name="Sinha N.R."/>
            <person name="Poethig S."/>
            <person name="Leichty A.R."/>
        </authorList>
    </citation>
    <scope>NUCLEOTIDE SEQUENCE</scope>
    <source>
        <strain evidence="14">Acra3RX</strain>
        <tissue evidence="14">Leaf</tissue>
    </source>
</reference>
<dbReference type="PRINTS" id="PR00385">
    <property type="entry name" value="P450"/>
</dbReference>
<keyword evidence="5 11" id="KW-0479">Metal-binding</keyword>
<accession>A0AAE1THX7</accession>
<keyword evidence="7 12" id="KW-0560">Oxidoreductase</keyword>
<dbReference type="FunFam" id="1.10.630.10:FF:000029">
    <property type="entry name" value="Cytochrome P450 734A1"/>
    <property type="match status" value="1"/>
</dbReference>
<evidence type="ECO:0000256" key="5">
    <source>
        <dbReference type="ARBA" id="ARBA00022723"/>
    </source>
</evidence>
<evidence type="ECO:0000256" key="3">
    <source>
        <dbReference type="ARBA" id="ARBA00022617"/>
    </source>
</evidence>
<dbReference type="Gene3D" id="1.10.630.10">
    <property type="entry name" value="Cytochrome P450"/>
    <property type="match status" value="1"/>
</dbReference>
<dbReference type="PANTHER" id="PTHR24282:SF255">
    <property type="entry name" value="CYTOCHROME P450 72A11-RELATED"/>
    <property type="match status" value="1"/>
</dbReference>
<feature type="binding site" description="axial binding residue" evidence="11">
    <location>
        <position position="468"/>
    </location>
    <ligand>
        <name>heme</name>
        <dbReference type="ChEBI" id="CHEBI:30413"/>
    </ligand>
    <ligandPart>
        <name>Fe</name>
        <dbReference type="ChEBI" id="CHEBI:18248"/>
    </ligandPart>
</feature>
<dbReference type="GO" id="GO:0005506">
    <property type="term" value="F:iron ion binding"/>
    <property type="evidence" value="ECO:0007669"/>
    <property type="project" value="InterPro"/>
</dbReference>
<keyword evidence="6 13" id="KW-1133">Transmembrane helix</keyword>
<dbReference type="PROSITE" id="PS00086">
    <property type="entry name" value="CYTOCHROME_P450"/>
    <property type="match status" value="1"/>
</dbReference>
<dbReference type="GO" id="GO:0016020">
    <property type="term" value="C:membrane"/>
    <property type="evidence" value="ECO:0007669"/>
    <property type="project" value="UniProtKB-SubCell"/>
</dbReference>
<comment type="cofactor">
    <cofactor evidence="11">
        <name>heme</name>
        <dbReference type="ChEBI" id="CHEBI:30413"/>
    </cofactor>
</comment>
<dbReference type="PRINTS" id="PR00463">
    <property type="entry name" value="EP450I"/>
</dbReference>
<comment type="subcellular location">
    <subcellularLocation>
        <location evidence="1">Membrane</location>
        <topology evidence="1">Single-pass membrane protein</topology>
    </subcellularLocation>
</comment>
<gene>
    <name evidence="14" type="ORF">QN277_002459</name>
</gene>
<dbReference type="InterPro" id="IPR017972">
    <property type="entry name" value="Cyt_P450_CS"/>
</dbReference>